<dbReference type="PRINTS" id="PR01021">
    <property type="entry name" value="OMPADOMAIN"/>
</dbReference>
<evidence type="ECO:0000256" key="5">
    <source>
        <dbReference type="SAM" id="MobiDB-lite"/>
    </source>
</evidence>
<keyword evidence="7" id="KW-0614">Plasmid</keyword>
<dbReference type="SUPFAM" id="SSF103088">
    <property type="entry name" value="OmpA-like"/>
    <property type="match status" value="1"/>
</dbReference>
<geneLocation type="plasmid" evidence="7 8">
    <name>unnamed1</name>
</geneLocation>
<feature type="region of interest" description="Disordered" evidence="5">
    <location>
        <begin position="1"/>
        <end position="21"/>
    </location>
</feature>
<dbReference type="InterPro" id="IPR006664">
    <property type="entry name" value="OMP_bac"/>
</dbReference>
<keyword evidence="2 4" id="KW-0472">Membrane</keyword>
<evidence type="ECO:0000259" key="6">
    <source>
        <dbReference type="PROSITE" id="PS51123"/>
    </source>
</evidence>
<feature type="compositionally biased region" description="Basic residues" evidence="5">
    <location>
        <begin position="166"/>
        <end position="198"/>
    </location>
</feature>
<feature type="compositionally biased region" description="Basic and acidic residues" evidence="5">
    <location>
        <begin position="1"/>
        <end position="10"/>
    </location>
</feature>
<feature type="domain" description="OmpA-like" evidence="6">
    <location>
        <begin position="27"/>
        <end position="144"/>
    </location>
</feature>
<evidence type="ECO:0000256" key="1">
    <source>
        <dbReference type="ARBA" id="ARBA00004442"/>
    </source>
</evidence>
<keyword evidence="3" id="KW-0998">Cell outer membrane</keyword>
<dbReference type="InterPro" id="IPR006665">
    <property type="entry name" value="OmpA-like"/>
</dbReference>
<feature type="region of interest" description="Disordered" evidence="5">
    <location>
        <begin position="147"/>
        <end position="208"/>
    </location>
</feature>
<dbReference type="CDD" id="cd07185">
    <property type="entry name" value="OmpA_C-like"/>
    <property type="match status" value="1"/>
</dbReference>
<organism evidence="7 8">
    <name type="scientific">Hymenobacter volaticus</name>
    <dbReference type="NCBI Taxonomy" id="2932254"/>
    <lineage>
        <taxon>Bacteria</taxon>
        <taxon>Pseudomonadati</taxon>
        <taxon>Bacteroidota</taxon>
        <taxon>Cytophagia</taxon>
        <taxon>Cytophagales</taxon>
        <taxon>Hymenobacteraceae</taxon>
        <taxon>Hymenobacter</taxon>
    </lineage>
</organism>
<keyword evidence="8" id="KW-1185">Reference proteome</keyword>
<proteinExistence type="predicted"/>
<dbReference type="PANTHER" id="PTHR30329:SF21">
    <property type="entry name" value="LIPOPROTEIN YIAD-RELATED"/>
    <property type="match status" value="1"/>
</dbReference>
<sequence length="208" mass="23047">MLNADDRCPDRAGPAANRGCPEIKAESRQRLVEATRSIGFERNQATLLPSSYPTLDALAELLKEYPDYSLSIAGHTDSQGPAAFNLRLSRERAAAARRYLLDRGLPESRVEWLGYGISHPLATNATEEGRAQNRRVEFDMFLTGDPNAAQVKYGPEPTVPKTSAPTKKKVVKKKVKSKASLRKKVTSTRARKGSKTLRRTQPSATRKR</sequence>
<dbReference type="Gene3D" id="3.30.1330.60">
    <property type="entry name" value="OmpA-like domain"/>
    <property type="match status" value="1"/>
</dbReference>
<dbReference type="PROSITE" id="PS51123">
    <property type="entry name" value="OMPA_2"/>
    <property type="match status" value="1"/>
</dbReference>
<feature type="compositionally biased region" description="Polar residues" evidence="5">
    <location>
        <begin position="199"/>
        <end position="208"/>
    </location>
</feature>
<evidence type="ECO:0000313" key="8">
    <source>
        <dbReference type="Proteomes" id="UP000830401"/>
    </source>
</evidence>
<gene>
    <name evidence="7" type="ORF">MUN86_23465</name>
</gene>
<evidence type="ECO:0000256" key="3">
    <source>
        <dbReference type="ARBA" id="ARBA00023237"/>
    </source>
</evidence>
<dbReference type="Pfam" id="PF00691">
    <property type="entry name" value="OmpA"/>
    <property type="match status" value="1"/>
</dbReference>
<dbReference type="PANTHER" id="PTHR30329">
    <property type="entry name" value="STATOR ELEMENT OF FLAGELLAR MOTOR COMPLEX"/>
    <property type="match status" value="1"/>
</dbReference>
<accession>A0ABY4GCX0</accession>
<protein>
    <submittedName>
        <fullName evidence="7">OmpA family protein</fullName>
    </submittedName>
</protein>
<dbReference type="InterPro" id="IPR036737">
    <property type="entry name" value="OmpA-like_sf"/>
</dbReference>
<dbReference type="InterPro" id="IPR050330">
    <property type="entry name" value="Bact_OuterMem_StrucFunc"/>
</dbReference>
<dbReference type="Proteomes" id="UP000830401">
    <property type="component" value="Plasmid unnamed1"/>
</dbReference>
<dbReference type="EMBL" id="CP095062">
    <property type="protein sequence ID" value="UOQ68751.1"/>
    <property type="molecule type" value="Genomic_DNA"/>
</dbReference>
<dbReference type="PRINTS" id="PR01023">
    <property type="entry name" value="NAFLGMOTY"/>
</dbReference>
<evidence type="ECO:0000256" key="2">
    <source>
        <dbReference type="ARBA" id="ARBA00023136"/>
    </source>
</evidence>
<reference evidence="7" key="1">
    <citation type="submission" date="2022-04" db="EMBL/GenBank/DDBJ databases">
        <title>Hymenobacter sp. isolated from the air.</title>
        <authorList>
            <person name="Won M."/>
            <person name="Lee C.-M."/>
            <person name="Woen H.-Y."/>
            <person name="Kwon S.-W."/>
        </authorList>
    </citation>
    <scope>NUCLEOTIDE SEQUENCE</scope>
    <source>
        <strain evidence="7">5420S-77</strain>
        <plasmid evidence="7">unnamed1</plasmid>
    </source>
</reference>
<comment type="subcellular location">
    <subcellularLocation>
        <location evidence="1">Cell outer membrane</location>
    </subcellularLocation>
</comment>
<evidence type="ECO:0000256" key="4">
    <source>
        <dbReference type="PROSITE-ProRule" id="PRU00473"/>
    </source>
</evidence>
<name>A0ABY4GCX0_9BACT</name>
<evidence type="ECO:0000313" key="7">
    <source>
        <dbReference type="EMBL" id="UOQ68751.1"/>
    </source>
</evidence>